<keyword evidence="1" id="KW-0963">Cytoplasm</keyword>
<keyword evidence="3" id="KW-0228">DNA excision</keyword>
<dbReference type="SMART" id="SM00465">
    <property type="entry name" value="GIYc"/>
    <property type="match status" value="1"/>
</dbReference>
<keyword evidence="10" id="KW-1185">Reference proteome</keyword>
<reference evidence="9 10" key="1">
    <citation type="journal article" date="2012" name="ISME J.">
        <title>Nitrification expanded: discovery, physiology and genomics of a nitrite-oxidizing bacterium from the phylum Chloroflexi.</title>
        <authorList>
            <person name="Sorokin D.Y."/>
            <person name="Lucker S."/>
            <person name="Vejmelkova D."/>
            <person name="Kostrikina N.A."/>
            <person name="Kleerebezem R."/>
            <person name="Rijpstra W.I."/>
            <person name="Damste J.S."/>
            <person name="Le Paslier D."/>
            <person name="Muyzer G."/>
            <person name="Wagner M."/>
            <person name="van Loosdrecht M.C."/>
            <person name="Daims H."/>
        </authorList>
    </citation>
    <scope>NUCLEOTIDE SEQUENCE [LARGE SCALE GENOMIC DNA]</scope>
    <source>
        <strain evidence="10">none</strain>
    </source>
</reference>
<dbReference type="PROSITE" id="PS50151">
    <property type="entry name" value="UVR"/>
    <property type="match status" value="1"/>
</dbReference>
<protein>
    <submittedName>
        <fullName evidence="9">DNA polymerase III, epsilon subunit</fullName>
        <ecNumber evidence="9">2.7.7.7</ecNumber>
    </submittedName>
</protein>
<dbReference type="CDD" id="cd10434">
    <property type="entry name" value="GIY-YIG_UvrC_Cho"/>
    <property type="match status" value="1"/>
</dbReference>
<evidence type="ECO:0000256" key="2">
    <source>
        <dbReference type="ARBA" id="ARBA00022763"/>
    </source>
</evidence>
<dbReference type="GO" id="GO:0009432">
    <property type="term" value="P:SOS response"/>
    <property type="evidence" value="ECO:0007669"/>
    <property type="project" value="UniProtKB-KW"/>
</dbReference>
<dbReference type="Pfam" id="PF01541">
    <property type="entry name" value="GIY-YIG"/>
    <property type="match status" value="1"/>
</dbReference>
<evidence type="ECO:0000259" key="7">
    <source>
        <dbReference type="PROSITE" id="PS50151"/>
    </source>
</evidence>
<name>I4ENM1_9BACT</name>
<dbReference type="FunFam" id="3.40.1440.10:FF:000001">
    <property type="entry name" value="UvrABC system protein C"/>
    <property type="match status" value="1"/>
</dbReference>
<comment type="caution">
    <text evidence="9">The sequence shown here is derived from an EMBL/GenBank/DDBJ whole genome shotgun (WGS) entry which is preliminary data.</text>
</comment>
<dbReference type="GO" id="GO:0003887">
    <property type="term" value="F:DNA-directed DNA polymerase activity"/>
    <property type="evidence" value="ECO:0007669"/>
    <property type="project" value="UniProtKB-EC"/>
</dbReference>
<dbReference type="SUPFAM" id="SSF82771">
    <property type="entry name" value="GIY-YIG endonuclease"/>
    <property type="match status" value="1"/>
</dbReference>
<keyword evidence="2" id="KW-0227">DNA damage</keyword>
<keyword evidence="6" id="KW-0742">SOS response</keyword>
<gene>
    <name evidence="9" type="ORF">NITHO_980001</name>
</gene>
<dbReference type="PANTHER" id="PTHR30562:SF1">
    <property type="entry name" value="UVRABC SYSTEM PROTEIN C"/>
    <property type="match status" value="1"/>
</dbReference>
<keyword evidence="4" id="KW-0267">Excision nuclease</keyword>
<dbReference type="InterPro" id="IPR036876">
    <property type="entry name" value="UVR_dom_sf"/>
</dbReference>
<feature type="domain" description="GIY-YIG" evidence="8">
    <location>
        <begin position="12"/>
        <end position="91"/>
    </location>
</feature>
<dbReference type="EMBL" id="CAGS01000735">
    <property type="protein sequence ID" value="CCF86284.1"/>
    <property type="molecule type" value="Genomic_DNA"/>
</dbReference>
<evidence type="ECO:0000256" key="4">
    <source>
        <dbReference type="ARBA" id="ARBA00022881"/>
    </source>
</evidence>
<sequence length="366" mass="41584">MLDRSHLDGIPKCPGVYLMRDVHDQVIYVGKAKNLRNRVASYYSQPLGYTRKMEGLLEAIARIEVVEAGSELEALLLESQFIRRYNPRFNTQQRNYESYPYIKVDIGNPWPRILLTRDRADDGARYFGPFRSSSSARAAVDLLHEIYPLRTCTRSFRTRRSFGSPCIQLDLGRCLGPCAGVADRDTYRKAVYYAIAFLQGDHDDVLRHLQGQLEAAAERLDFERAARLRDQLRRAQQIVLHQQLLDEALEIGNVLIVTPSPEPGARELLMVVRGRLWACIRAGSGDTDAGVAGRLERSWRRAQQVTGEMIAQDMLDQIHILARWLRKHAGHPAILPLRPSPTDWRAVVESARALNSGQLSFDPVRE</sequence>
<dbReference type="InterPro" id="IPR035901">
    <property type="entry name" value="GIY-YIG_endonuc_sf"/>
</dbReference>
<dbReference type="EC" id="2.7.7.7" evidence="9"/>
<evidence type="ECO:0000256" key="5">
    <source>
        <dbReference type="ARBA" id="ARBA00023204"/>
    </source>
</evidence>
<evidence type="ECO:0000313" key="10">
    <source>
        <dbReference type="Proteomes" id="UP000004221"/>
    </source>
</evidence>
<evidence type="ECO:0000256" key="3">
    <source>
        <dbReference type="ARBA" id="ARBA00022769"/>
    </source>
</evidence>
<organism evidence="9 10">
    <name type="scientific">Nitrolancea hollandica Lb</name>
    <dbReference type="NCBI Taxonomy" id="1129897"/>
    <lineage>
        <taxon>Bacteria</taxon>
        <taxon>Pseudomonadati</taxon>
        <taxon>Thermomicrobiota</taxon>
        <taxon>Thermomicrobia</taxon>
        <taxon>Sphaerobacterales</taxon>
        <taxon>Sphaerobacterineae</taxon>
        <taxon>Sphaerobacteraceae</taxon>
        <taxon>Nitrolancea</taxon>
    </lineage>
</organism>
<dbReference type="GO" id="GO:0009380">
    <property type="term" value="C:excinuclease repair complex"/>
    <property type="evidence" value="ECO:0007669"/>
    <property type="project" value="TreeGrafter"/>
</dbReference>
<dbReference type="Pfam" id="PF02151">
    <property type="entry name" value="UVR"/>
    <property type="match status" value="1"/>
</dbReference>
<dbReference type="Gene3D" id="3.40.1440.10">
    <property type="entry name" value="GIY-YIG endonuclease"/>
    <property type="match status" value="1"/>
</dbReference>
<dbReference type="GO" id="GO:0004518">
    <property type="term" value="F:nuclease activity"/>
    <property type="evidence" value="ECO:0007669"/>
    <property type="project" value="UniProtKB-KW"/>
</dbReference>
<evidence type="ECO:0000256" key="1">
    <source>
        <dbReference type="ARBA" id="ARBA00022490"/>
    </source>
</evidence>
<dbReference type="AlphaFoldDB" id="I4ENM1"/>
<dbReference type="InterPro" id="IPR047296">
    <property type="entry name" value="GIY-YIG_UvrC_Cho"/>
</dbReference>
<dbReference type="PANTHER" id="PTHR30562">
    <property type="entry name" value="UVRC/OXIDOREDUCTASE"/>
    <property type="match status" value="1"/>
</dbReference>
<dbReference type="PROSITE" id="PS50164">
    <property type="entry name" value="GIY_YIG"/>
    <property type="match status" value="1"/>
</dbReference>
<dbReference type="Gene3D" id="4.10.860.10">
    <property type="entry name" value="UVR domain"/>
    <property type="match status" value="1"/>
</dbReference>
<dbReference type="Proteomes" id="UP000004221">
    <property type="component" value="Unassembled WGS sequence"/>
</dbReference>
<accession>I4ENM1</accession>
<dbReference type="InterPro" id="IPR001943">
    <property type="entry name" value="UVR_dom"/>
</dbReference>
<keyword evidence="9" id="KW-0808">Transferase</keyword>
<feature type="domain" description="UVR" evidence="7">
    <location>
        <begin position="203"/>
        <end position="238"/>
    </location>
</feature>
<dbReference type="InterPro" id="IPR050066">
    <property type="entry name" value="UvrABC_protein_C"/>
</dbReference>
<evidence type="ECO:0000313" key="9">
    <source>
        <dbReference type="EMBL" id="CCF86284.1"/>
    </source>
</evidence>
<evidence type="ECO:0000259" key="8">
    <source>
        <dbReference type="PROSITE" id="PS50164"/>
    </source>
</evidence>
<proteinExistence type="predicted"/>
<dbReference type="InterPro" id="IPR000305">
    <property type="entry name" value="GIY-YIG_endonuc"/>
</dbReference>
<keyword evidence="9" id="KW-0548">Nucleotidyltransferase</keyword>
<keyword evidence="5" id="KW-0234">DNA repair</keyword>
<dbReference type="GO" id="GO:0006289">
    <property type="term" value="P:nucleotide-excision repair"/>
    <property type="evidence" value="ECO:0007669"/>
    <property type="project" value="InterPro"/>
</dbReference>
<dbReference type="SUPFAM" id="SSF46600">
    <property type="entry name" value="C-terminal UvrC-binding domain of UvrB"/>
    <property type="match status" value="1"/>
</dbReference>
<evidence type="ECO:0000256" key="6">
    <source>
        <dbReference type="ARBA" id="ARBA00023236"/>
    </source>
</evidence>